<dbReference type="RefSeq" id="WP_211807963.1">
    <property type="nucleotide sequence ID" value="NZ_CP072361.1"/>
</dbReference>
<keyword evidence="2" id="KW-1185">Reference proteome</keyword>
<protein>
    <submittedName>
        <fullName evidence="1">Uncharacterized protein</fullName>
    </submittedName>
</protein>
<evidence type="ECO:0000313" key="1">
    <source>
        <dbReference type="EMBL" id="QUB75969.1"/>
    </source>
</evidence>
<gene>
    <name evidence="1" type="ORF">J5A58_02920</name>
</gene>
<name>A0ABX7XQN7_9BACT</name>
<accession>A0ABX7XQN7</accession>
<proteinExistence type="predicted"/>
<organism evidence="1 2">
    <name type="scientific">Prevotella melaninogenica</name>
    <dbReference type="NCBI Taxonomy" id="28132"/>
    <lineage>
        <taxon>Bacteria</taxon>
        <taxon>Pseudomonadati</taxon>
        <taxon>Bacteroidota</taxon>
        <taxon>Bacteroidia</taxon>
        <taxon>Bacteroidales</taxon>
        <taxon>Prevotellaceae</taxon>
        <taxon>Prevotella</taxon>
    </lineage>
</organism>
<sequence>MYVVKQKCTTANIVIYSDICFYLELHNGESRILLPLQTETEVRSLGDIPKLFVHFPLIGSNYFNINFLFHSHRFTPEEKRDNIIVPKNNDANESIVQDNKKILNEMTQYLWKFLEIHVEKWNKTILMANIDIKNNGFTAIVR</sequence>
<evidence type="ECO:0000313" key="2">
    <source>
        <dbReference type="Proteomes" id="UP000682195"/>
    </source>
</evidence>
<reference evidence="1 2" key="1">
    <citation type="submission" date="2021-03" db="EMBL/GenBank/DDBJ databases">
        <title>Human Oral Microbial Genomes.</title>
        <authorList>
            <person name="Johnston C.D."/>
            <person name="Chen T."/>
            <person name="Dewhirst F.E."/>
        </authorList>
    </citation>
    <scope>NUCLEOTIDE SEQUENCE [LARGE SCALE GENOMIC DNA]</scope>
    <source>
        <strain evidence="1 2">F0054</strain>
    </source>
</reference>
<dbReference type="Proteomes" id="UP000682195">
    <property type="component" value="Chromosome 1"/>
</dbReference>
<dbReference type="EMBL" id="CP072361">
    <property type="protein sequence ID" value="QUB75969.1"/>
    <property type="molecule type" value="Genomic_DNA"/>
</dbReference>